<dbReference type="Proteomes" id="UP001595872">
    <property type="component" value="Unassembled WGS sequence"/>
</dbReference>
<name>A0ABV9TWT0_9ACTN</name>
<keyword evidence="2" id="KW-1185">Reference proteome</keyword>
<accession>A0ABV9TWT0</accession>
<protein>
    <submittedName>
        <fullName evidence="1">Uncharacterized protein</fullName>
    </submittedName>
</protein>
<organism evidence="1 2">
    <name type="scientific">Actinomadura gamaensis</name>
    <dbReference type="NCBI Taxonomy" id="1763541"/>
    <lineage>
        <taxon>Bacteria</taxon>
        <taxon>Bacillati</taxon>
        <taxon>Actinomycetota</taxon>
        <taxon>Actinomycetes</taxon>
        <taxon>Streptosporangiales</taxon>
        <taxon>Thermomonosporaceae</taxon>
        <taxon>Actinomadura</taxon>
    </lineage>
</organism>
<gene>
    <name evidence="1" type="ORF">ACFPCY_14860</name>
</gene>
<sequence length="834" mass="91122">MIGLSAGWAVRGKTPGSYDDYGILGSGGGFGPDDYTAILDRYTLGNPPPERSGPEALPWISLTEVVDDRGSYLGVAIHDWTDDTDAAGRPIVRTRYGCFPYDQFVRTPVSYASLVRAVSGLGSDGFAPNALDVPAYAPEDIVRDIEDGNWLGRAATVAALLLEGPVTITGADDLDHTVRLRFLDAVAALLPFGWRPGFTAATWLRGGNSTIRLTFAYQPRPGDFELDWRVAEPQPPADARLAVAYAHELRRSVAHRSLLEVVAYLSTRGDSMVNVDPSRAYEMLVDLDRPALVLDRVRRNEADASEVAALLESGRYKELPRKSDHELLLAALIRLGGGLHSVENVWRELGVGVPSEPWRAIVDQVLRRVRNAPPEDATPYLRLAEALGHTDQLLAELVGTSRDPRLGLAPIQATANLIERWTDPFSADRPATLRALRGQSALICALVGDLDRGGVQREDAWLDLLAGVAPDSLLHPFHALRVPDMTVTLGEIAAFARHGADCVALLVASAARRGRLDRLAAVLIRWVTGLPASERADWLDRLHDVRPVQGADAAVLDVLRMSAGRAPVHLETPDRHAYTATFRQLVTDESLHRFGGHVQYALVEHLKDQKWARDPDQVGMVIALTEALCEVEGQNRAAMVEAVLRGRAANPDMVDWPVYRRWWPDAAARFPGVAADEYRTVLCAVPYDSSLHGVGRLIAEATARGIAPMTLLRHLDGSAWPLTGPALLAAVLEARMFAVHRFDDTLGQADEAARRLIKTAHDASPSLGYELRDAVDARLLSELGLHLNLAEATSLTADQEDLDLTDRARRTLEAIEAKIRSLQGRRGLLGRRKN</sequence>
<comment type="caution">
    <text evidence="1">The sequence shown here is derived from an EMBL/GenBank/DDBJ whole genome shotgun (WGS) entry which is preliminary data.</text>
</comment>
<dbReference type="RefSeq" id="WP_378255416.1">
    <property type="nucleotide sequence ID" value="NZ_JBHSIT010000004.1"/>
</dbReference>
<reference evidence="2" key="1">
    <citation type="journal article" date="2019" name="Int. J. Syst. Evol. Microbiol.">
        <title>The Global Catalogue of Microorganisms (GCM) 10K type strain sequencing project: providing services to taxonomists for standard genome sequencing and annotation.</title>
        <authorList>
            <consortium name="The Broad Institute Genomics Platform"/>
            <consortium name="The Broad Institute Genome Sequencing Center for Infectious Disease"/>
            <person name="Wu L."/>
            <person name="Ma J."/>
        </authorList>
    </citation>
    <scope>NUCLEOTIDE SEQUENCE [LARGE SCALE GENOMIC DNA]</scope>
    <source>
        <strain evidence="2">KLKA75</strain>
    </source>
</reference>
<dbReference type="EMBL" id="JBHSIT010000004">
    <property type="protein sequence ID" value="MFC4908607.1"/>
    <property type="molecule type" value="Genomic_DNA"/>
</dbReference>
<proteinExistence type="predicted"/>
<evidence type="ECO:0000313" key="2">
    <source>
        <dbReference type="Proteomes" id="UP001595872"/>
    </source>
</evidence>
<evidence type="ECO:0000313" key="1">
    <source>
        <dbReference type="EMBL" id="MFC4908607.1"/>
    </source>
</evidence>